<protein>
    <submittedName>
        <fullName evidence="1">Uncharacterized protein</fullName>
    </submittedName>
</protein>
<dbReference type="Proteomes" id="UP001631969">
    <property type="component" value="Unassembled WGS sequence"/>
</dbReference>
<evidence type="ECO:0000313" key="2">
    <source>
        <dbReference type="Proteomes" id="UP001631969"/>
    </source>
</evidence>
<reference evidence="1" key="1">
    <citation type="submission" date="2024-12" db="EMBL/GenBank/DDBJ databases">
        <authorList>
            <person name="Wu N."/>
        </authorList>
    </citation>
    <scope>NUCLEOTIDE SEQUENCE</scope>
    <source>
        <strain evidence="1">P15</strain>
    </source>
</reference>
<dbReference type="EMBL" id="JBJURJ010000027">
    <property type="protein sequence ID" value="MFM9332216.1"/>
    <property type="molecule type" value="Genomic_DNA"/>
</dbReference>
<sequence>MKLLKEDEIRQFISDEELRALYNATIEDSVLNEWFARFSFLRLSVHTLPENKSSIYYSMYYWFIQFKKRYVALMGPDAGIEQQGFQLLEEIDQELEESIDWGIIEEIENLCIQGEIG</sequence>
<organism evidence="1 2">
    <name type="scientific">Paenibacillus mesotrionivorans</name>
    <dbReference type="NCBI Taxonomy" id="3160968"/>
    <lineage>
        <taxon>Bacteria</taxon>
        <taxon>Bacillati</taxon>
        <taxon>Bacillota</taxon>
        <taxon>Bacilli</taxon>
        <taxon>Bacillales</taxon>
        <taxon>Paenibacillaceae</taxon>
        <taxon>Paenibacillus</taxon>
    </lineage>
</organism>
<gene>
    <name evidence="1" type="ORF">ACI1P1_28370</name>
</gene>
<comment type="caution">
    <text evidence="1">The sequence shown here is derived from an EMBL/GenBank/DDBJ whole genome shotgun (WGS) entry which is preliminary data.</text>
</comment>
<evidence type="ECO:0000313" key="1">
    <source>
        <dbReference type="EMBL" id="MFM9332216.1"/>
    </source>
</evidence>
<accession>A0ACC7P786</accession>
<name>A0ACC7P786_9BACL</name>
<proteinExistence type="predicted"/>
<keyword evidence="2" id="KW-1185">Reference proteome</keyword>